<evidence type="ECO:0000313" key="2">
    <source>
        <dbReference type="Proteomes" id="UP000183832"/>
    </source>
</evidence>
<keyword evidence="2" id="KW-1185">Reference proteome</keyword>
<sequence length="129" mass="14947">MCFALTARKVNESIPSYFVINSEAYSWFLALLYSVSWYNKSTFHTSNSVTNDRSNGTNHSNCLWSSIKSKRHECLKLSQLKNVLVLRLQHLIKRDFHSLNFFIESSANIKLGIKMYQYGVILASFQRSL</sequence>
<proteinExistence type="predicted"/>
<accession>A0A1J1J6F4</accession>
<reference evidence="1 2" key="1">
    <citation type="submission" date="2015-04" db="EMBL/GenBank/DDBJ databases">
        <authorList>
            <person name="Syromyatnikov M.Y."/>
            <person name="Popov V.N."/>
        </authorList>
    </citation>
    <scope>NUCLEOTIDE SEQUENCE [LARGE SCALE GENOMIC DNA]</scope>
</reference>
<evidence type="ECO:0000313" key="1">
    <source>
        <dbReference type="EMBL" id="CRL07364.1"/>
    </source>
</evidence>
<dbReference type="EMBL" id="CVRI01000070">
    <property type="protein sequence ID" value="CRL07364.1"/>
    <property type="molecule type" value="Genomic_DNA"/>
</dbReference>
<name>A0A1J1J6F4_9DIPT</name>
<dbReference type="AlphaFoldDB" id="A0A1J1J6F4"/>
<dbReference type="Proteomes" id="UP000183832">
    <property type="component" value="Unassembled WGS sequence"/>
</dbReference>
<organism evidence="1 2">
    <name type="scientific">Clunio marinus</name>
    <dbReference type="NCBI Taxonomy" id="568069"/>
    <lineage>
        <taxon>Eukaryota</taxon>
        <taxon>Metazoa</taxon>
        <taxon>Ecdysozoa</taxon>
        <taxon>Arthropoda</taxon>
        <taxon>Hexapoda</taxon>
        <taxon>Insecta</taxon>
        <taxon>Pterygota</taxon>
        <taxon>Neoptera</taxon>
        <taxon>Endopterygota</taxon>
        <taxon>Diptera</taxon>
        <taxon>Nematocera</taxon>
        <taxon>Chironomoidea</taxon>
        <taxon>Chironomidae</taxon>
        <taxon>Clunio</taxon>
    </lineage>
</organism>
<gene>
    <name evidence="1" type="ORF">CLUMA_CG020342</name>
</gene>
<protein>
    <submittedName>
        <fullName evidence="1">CLUMA_CG020342, isoform A</fullName>
    </submittedName>
</protein>